<feature type="chain" id="PRO_5001631636" description="LPP20 lipoprotein" evidence="1">
    <location>
        <begin position="22"/>
        <end position="327"/>
    </location>
</feature>
<reference evidence="2 3" key="1">
    <citation type="submission" date="2014-02" db="EMBL/GenBank/DDBJ databases">
        <title>Vibrio fortis Dalian14 Genome Sequencing.</title>
        <authorList>
            <person name="Wang Y."/>
            <person name="Song L."/>
            <person name="Liu G."/>
            <person name="Ding J."/>
        </authorList>
    </citation>
    <scope>NUCLEOTIDE SEQUENCE [LARGE SCALE GENOMIC DNA]</scope>
    <source>
        <strain evidence="2 3">Dalian14</strain>
    </source>
</reference>
<dbReference type="STRING" id="212667.VFDL14_06260"/>
<sequence length="327" mass="37198">MSSNKKIVRFFIALFALLVLSGCQSTKPEWYLKPQADSDEYIYAVSQARTLSHAKKIAVNNINEKLWTQVESSFYMRDTVRETNGKGFSNSLVDNKVNTKTESLTLNGIEYLQMEENDLGAFVEVRVKRSLVTQQLIREIKDLNRKSQIELDALSHEDKLLWWLDNRSVYQTEHDASVRIAMLSSLKPSYNADISAIEQLTITHQKLSSQINIRLSSDRESRKAIELLGNQLSEFNIATSTSKNKNQTHVLKVDSERRRNKVGDAYISTLVSNIKIINKKSKTVSRSEIISTGNSVTSYKYADEGAARHFDEQIKEKGIWTALGLIK</sequence>
<dbReference type="Gene3D" id="3.10.28.20">
    <property type="entry name" value="Acetamidase/Formamidase-like domains"/>
    <property type="match status" value="1"/>
</dbReference>
<evidence type="ECO:0008006" key="4">
    <source>
        <dbReference type="Google" id="ProtNLM"/>
    </source>
</evidence>
<evidence type="ECO:0000313" key="3">
    <source>
        <dbReference type="Proteomes" id="UP000027219"/>
    </source>
</evidence>
<dbReference type="OrthoDB" id="6255081at2"/>
<comment type="caution">
    <text evidence="2">The sequence shown here is derived from an EMBL/GenBank/DDBJ whole genome shotgun (WGS) entry which is preliminary data.</text>
</comment>
<keyword evidence="3" id="KW-1185">Reference proteome</keyword>
<dbReference type="AlphaFoldDB" id="A0A066V189"/>
<feature type="signal peptide" evidence="1">
    <location>
        <begin position="1"/>
        <end position="21"/>
    </location>
</feature>
<protein>
    <recommendedName>
        <fullName evidence="4">LPP20 lipoprotein</fullName>
    </recommendedName>
</protein>
<organism evidence="2 3">
    <name type="scientific">Vibrio fortis</name>
    <dbReference type="NCBI Taxonomy" id="212667"/>
    <lineage>
        <taxon>Bacteria</taxon>
        <taxon>Pseudomonadati</taxon>
        <taxon>Pseudomonadota</taxon>
        <taxon>Gammaproteobacteria</taxon>
        <taxon>Vibrionales</taxon>
        <taxon>Vibrionaceae</taxon>
        <taxon>Vibrio</taxon>
    </lineage>
</organism>
<evidence type="ECO:0000313" key="2">
    <source>
        <dbReference type="EMBL" id="KDN30328.1"/>
    </source>
</evidence>
<dbReference type="EMBL" id="JFFR01000002">
    <property type="protein sequence ID" value="KDN30328.1"/>
    <property type="molecule type" value="Genomic_DNA"/>
</dbReference>
<dbReference type="PROSITE" id="PS51257">
    <property type="entry name" value="PROKAR_LIPOPROTEIN"/>
    <property type="match status" value="1"/>
</dbReference>
<dbReference type="Proteomes" id="UP000027219">
    <property type="component" value="Unassembled WGS sequence"/>
</dbReference>
<keyword evidence="1" id="KW-0732">Signal</keyword>
<name>A0A066V189_9VIBR</name>
<proteinExistence type="predicted"/>
<dbReference type="RefSeq" id="WP_050487319.1">
    <property type="nucleotide sequence ID" value="NZ_JFFR01000002.1"/>
</dbReference>
<evidence type="ECO:0000256" key="1">
    <source>
        <dbReference type="SAM" id="SignalP"/>
    </source>
</evidence>
<gene>
    <name evidence="2" type="ORF">VFDL14_06260</name>
</gene>
<accession>A0A066V189</accession>